<dbReference type="PANTHER" id="PTHR24406">
    <property type="entry name" value="TRANSCRIPTIONAL REPRESSOR CTCFL-RELATED"/>
    <property type="match status" value="1"/>
</dbReference>
<feature type="domain" description="C2H2-type" evidence="9">
    <location>
        <begin position="664"/>
        <end position="692"/>
    </location>
</feature>
<dbReference type="STRING" id="407821.A0A087UYC0"/>
<feature type="non-terminal residue" evidence="10">
    <location>
        <position position="957"/>
    </location>
</feature>
<dbReference type="AlphaFoldDB" id="A0A087UYC0"/>
<feature type="domain" description="C2H2-type" evidence="9">
    <location>
        <begin position="496"/>
        <end position="523"/>
    </location>
</feature>
<feature type="domain" description="C2H2-type" evidence="9">
    <location>
        <begin position="786"/>
        <end position="813"/>
    </location>
</feature>
<evidence type="ECO:0000256" key="3">
    <source>
        <dbReference type="ARBA" id="ARBA00022737"/>
    </source>
</evidence>
<evidence type="ECO:0000256" key="6">
    <source>
        <dbReference type="ARBA" id="ARBA00023242"/>
    </source>
</evidence>
<dbReference type="GO" id="GO:0008270">
    <property type="term" value="F:zinc ion binding"/>
    <property type="evidence" value="ECO:0007669"/>
    <property type="project" value="UniProtKB-KW"/>
</dbReference>
<dbReference type="InterPro" id="IPR036236">
    <property type="entry name" value="Znf_C2H2_sf"/>
</dbReference>
<dbReference type="InterPro" id="IPR013087">
    <property type="entry name" value="Znf_C2H2_type"/>
</dbReference>
<dbReference type="EMBL" id="KK122262">
    <property type="protein sequence ID" value="KFM82359.1"/>
    <property type="molecule type" value="Genomic_DNA"/>
</dbReference>
<keyword evidence="3" id="KW-0677">Repeat</keyword>
<feature type="domain" description="C2H2-type" evidence="9">
    <location>
        <begin position="633"/>
        <end position="657"/>
    </location>
</feature>
<evidence type="ECO:0000256" key="4">
    <source>
        <dbReference type="ARBA" id="ARBA00022771"/>
    </source>
</evidence>
<feature type="region of interest" description="Disordered" evidence="8">
    <location>
        <begin position="581"/>
        <end position="620"/>
    </location>
</feature>
<comment type="subcellular location">
    <subcellularLocation>
        <location evidence="1">Nucleus</location>
    </subcellularLocation>
</comment>
<name>A0A087UYC0_STEMI</name>
<evidence type="ECO:0000256" key="7">
    <source>
        <dbReference type="PROSITE-ProRule" id="PRU00042"/>
    </source>
</evidence>
<dbReference type="FunFam" id="3.30.160.60:FF:000882">
    <property type="entry name" value="Predicted gene, 21060"/>
    <property type="match status" value="1"/>
</dbReference>
<evidence type="ECO:0000313" key="11">
    <source>
        <dbReference type="Proteomes" id="UP000054359"/>
    </source>
</evidence>
<keyword evidence="5" id="KW-0862">Zinc</keyword>
<protein>
    <submittedName>
        <fullName evidence="10">Zinc finger protein 354A</fullName>
    </submittedName>
</protein>
<gene>
    <name evidence="10" type="ORF">X975_06310</name>
</gene>
<keyword evidence="11" id="KW-1185">Reference proteome</keyword>
<dbReference type="Gene3D" id="3.30.160.60">
    <property type="entry name" value="Classic Zinc Finger"/>
    <property type="match status" value="5"/>
</dbReference>
<evidence type="ECO:0000256" key="8">
    <source>
        <dbReference type="SAM" id="MobiDB-lite"/>
    </source>
</evidence>
<dbReference type="OMA" id="DMELHAC"/>
<dbReference type="PROSITE" id="PS00028">
    <property type="entry name" value="ZINC_FINGER_C2H2_1"/>
    <property type="match status" value="5"/>
</dbReference>
<evidence type="ECO:0000313" key="10">
    <source>
        <dbReference type="EMBL" id="KFM82359.1"/>
    </source>
</evidence>
<feature type="domain" description="C2H2-type" evidence="9">
    <location>
        <begin position="814"/>
        <end position="841"/>
    </location>
</feature>
<dbReference type="OrthoDB" id="5876240at2759"/>
<dbReference type="PROSITE" id="PS50157">
    <property type="entry name" value="ZINC_FINGER_C2H2_2"/>
    <property type="match status" value="6"/>
</dbReference>
<keyword evidence="2" id="KW-0479">Metal-binding</keyword>
<organism evidence="10 11">
    <name type="scientific">Stegodyphus mimosarum</name>
    <name type="common">African social velvet spider</name>
    <dbReference type="NCBI Taxonomy" id="407821"/>
    <lineage>
        <taxon>Eukaryota</taxon>
        <taxon>Metazoa</taxon>
        <taxon>Ecdysozoa</taxon>
        <taxon>Arthropoda</taxon>
        <taxon>Chelicerata</taxon>
        <taxon>Arachnida</taxon>
        <taxon>Araneae</taxon>
        <taxon>Araneomorphae</taxon>
        <taxon>Entelegynae</taxon>
        <taxon>Eresoidea</taxon>
        <taxon>Eresidae</taxon>
        <taxon>Stegodyphus</taxon>
    </lineage>
</organism>
<evidence type="ECO:0000256" key="2">
    <source>
        <dbReference type="ARBA" id="ARBA00022723"/>
    </source>
</evidence>
<proteinExistence type="predicted"/>
<reference evidence="10 11" key="1">
    <citation type="submission" date="2013-11" db="EMBL/GenBank/DDBJ databases">
        <title>Genome sequencing of Stegodyphus mimosarum.</title>
        <authorList>
            <person name="Bechsgaard J."/>
        </authorList>
    </citation>
    <scope>NUCLEOTIDE SEQUENCE [LARGE SCALE GENOMIC DNA]</scope>
</reference>
<dbReference type="GO" id="GO:0005634">
    <property type="term" value="C:nucleus"/>
    <property type="evidence" value="ECO:0007669"/>
    <property type="project" value="UniProtKB-SubCell"/>
</dbReference>
<feature type="domain" description="C2H2-type" evidence="9">
    <location>
        <begin position="723"/>
        <end position="752"/>
    </location>
</feature>
<evidence type="ECO:0000256" key="5">
    <source>
        <dbReference type="ARBA" id="ARBA00022833"/>
    </source>
</evidence>
<keyword evidence="6" id="KW-0539">Nucleus</keyword>
<evidence type="ECO:0000256" key="1">
    <source>
        <dbReference type="ARBA" id="ARBA00004123"/>
    </source>
</evidence>
<dbReference type="SMART" id="SM00355">
    <property type="entry name" value="ZnF_C2H2"/>
    <property type="match status" value="11"/>
</dbReference>
<sequence length="957" mass="107959">MMNVLTDILCDSSSLMASHNYKETLSHNKIIASQDISTKQTPLHLLDTVSHISNLERPLSAINHSSPSSIDLFNSSGQIQIPANMEPNFEERNDVSVFSDAFPEIVPSWLTHDFMKVSDNLSAPGILSNVSDIYQTGRENQHLEMLDLGFPTDLASQDVVPNSLNRACINDGQKLLADLPIQRFSSSDSLLIPSFNDINSTQLHISMNKNEMQYQKFKNNNAHHIDSSRSLMNTVLPCENELLHLPLPSNLTDQCLNTSSPSIMSSSQSQSHSLGVCDKLPQINLNHLDSLLGNEPSLSDIQLLRHDFPSVRLDEENGCNQHSNRTCLDNCNARRNIISCNTGNFLSSSTVPTVPTTQDISVQVPEIVFNENFASESDACFSCNQIPTESDIEMVRCFKCKFCDFISLHKCSVVNHINISHSKEQNLPNTRNDGGIVSSKNSDNFNTSVPVGTQSEIHNSESVSLIISTTSVPPVLNADVTVMSSVSNVVNSNDHFQCIKCNVAFSNLSDYKSHLVTHHDCNPEYVSLTPKVTSLGYQLIPINGIIVNSREDQRPQSSVNIPVNCNQNIIQSVSKNLKPQTMKRKIYPKSSDTSPVKISPKKSNVESSISSKKQVSSHKKAWQKKMNRELGSYICEFKGCNMRFRALDNLEYHKKCHVSGGNTFACPECGMEYEKWGAVAGHLWRIHNNDMELHACDQCPFRTYSLGRLENLHKRIHLDECLFLCDICSKKFKNGKQLRNHRVVHSETGEKPKKDNFRCKLCPSYFPYPRLLRLHEAAEHNKRKWVLCNYCNYSTTKTSTLRMHMRQHTGEKPFKCDQCEYRTGDHNSLRRHKMKHSGEKPYKCPCCPYSTIQASCYKAHLKKHPDETEGLMFSCNICSFQTLKQNSYIAHMTEHNMLQRENYATDMNVTDEIFPLAEAMDISLSHGDDNHTLHNKDKSTQSFLNITLVSVCQQNAN</sequence>
<dbReference type="FunFam" id="3.30.160.60:FF:000446">
    <property type="entry name" value="Zinc finger protein"/>
    <property type="match status" value="1"/>
</dbReference>
<dbReference type="InterPro" id="IPR050888">
    <property type="entry name" value="ZnF_C2H2-type_TF"/>
</dbReference>
<dbReference type="SUPFAM" id="SSF57667">
    <property type="entry name" value="beta-beta-alpha zinc fingers"/>
    <property type="match status" value="5"/>
</dbReference>
<keyword evidence="4 7" id="KW-0863">Zinc-finger</keyword>
<evidence type="ECO:0000259" key="9">
    <source>
        <dbReference type="PROSITE" id="PS50157"/>
    </source>
</evidence>
<feature type="compositionally biased region" description="Polar residues" evidence="8">
    <location>
        <begin position="590"/>
        <end position="606"/>
    </location>
</feature>
<dbReference type="Proteomes" id="UP000054359">
    <property type="component" value="Unassembled WGS sequence"/>
</dbReference>
<accession>A0A087UYC0</accession>